<evidence type="ECO:0000313" key="2">
    <source>
        <dbReference type="EMBL" id="SEI63590.1"/>
    </source>
</evidence>
<protein>
    <submittedName>
        <fullName evidence="1">Uncharacterized protein</fullName>
    </submittedName>
</protein>
<reference evidence="2 4" key="2">
    <citation type="submission" date="2016-10" db="EMBL/GenBank/DDBJ databases">
        <authorList>
            <person name="de Groot N.N."/>
        </authorList>
    </citation>
    <scope>NUCLEOTIDE SEQUENCE [LARGE SCALE GENOMIC DNA]</scope>
    <source>
        <strain evidence="2 4">DSM 23048</strain>
    </source>
</reference>
<evidence type="ECO:0000313" key="1">
    <source>
        <dbReference type="EMBL" id="KZE81345.1"/>
    </source>
</evidence>
<dbReference type="GeneID" id="82256051"/>
<proteinExistence type="predicted"/>
<organism evidence="1 3">
    <name type="scientific">Myroides marinus</name>
    <dbReference type="NCBI Taxonomy" id="703342"/>
    <lineage>
        <taxon>Bacteria</taxon>
        <taxon>Pseudomonadati</taxon>
        <taxon>Bacteroidota</taxon>
        <taxon>Flavobacteriia</taxon>
        <taxon>Flavobacteriales</taxon>
        <taxon>Flavobacteriaceae</taxon>
        <taxon>Myroides</taxon>
    </lineage>
</organism>
<dbReference type="RefSeq" id="WP_038985565.1">
    <property type="nucleotide sequence ID" value="NZ_FNYS01000002.1"/>
</dbReference>
<gene>
    <name evidence="1" type="ORF">AV926_08665</name>
    <name evidence="2" type="ORF">SAMN04488018_102361</name>
</gene>
<reference evidence="1 3" key="1">
    <citation type="submission" date="2016-01" db="EMBL/GenBank/DDBJ databases">
        <title>Whole genome sequencing of Myroides marinus L41.</title>
        <authorList>
            <person name="Hong K.W."/>
        </authorList>
    </citation>
    <scope>NUCLEOTIDE SEQUENCE [LARGE SCALE GENOMIC DNA]</scope>
    <source>
        <strain evidence="1 3">L41</strain>
    </source>
</reference>
<keyword evidence="3" id="KW-1185">Reference proteome</keyword>
<dbReference type="EMBL" id="LQNU01000053">
    <property type="protein sequence ID" value="KZE81345.1"/>
    <property type="molecule type" value="Genomic_DNA"/>
</dbReference>
<dbReference type="OrthoDB" id="663842at2"/>
<dbReference type="AlphaFoldDB" id="A0A161SIA5"/>
<evidence type="ECO:0000313" key="4">
    <source>
        <dbReference type="Proteomes" id="UP000183077"/>
    </source>
</evidence>
<accession>A0A161SIA5</accession>
<dbReference type="Proteomes" id="UP000076630">
    <property type="component" value="Unassembled WGS sequence"/>
</dbReference>
<sequence>MKFLTVFFASMMMFFQTSTKGIRESFEHAGNSVEQAEAFYNQTLKLGDSDLANAYVGGALITKAKFEKGVKNKKALIVKGAGLLDASVANKPKDIEIRLVRLIIQEHVPNIVKYKSNIQEDKKVIIENYSSQSADIKKWISSYAKESKAFTAKERKKLL</sequence>
<name>A0A161SIA5_9FLAO</name>
<evidence type="ECO:0000313" key="3">
    <source>
        <dbReference type="Proteomes" id="UP000076630"/>
    </source>
</evidence>
<dbReference type="EMBL" id="FNYS01000002">
    <property type="protein sequence ID" value="SEI63590.1"/>
    <property type="molecule type" value="Genomic_DNA"/>
</dbReference>
<dbReference type="Proteomes" id="UP000183077">
    <property type="component" value="Unassembled WGS sequence"/>
</dbReference>